<name>A0A3D8Q5G2_9HELO</name>
<evidence type="ECO:0000259" key="2">
    <source>
        <dbReference type="SMART" id="SM00355"/>
    </source>
</evidence>
<dbReference type="EMBL" id="PDLN01000024">
    <property type="protein sequence ID" value="RDW56888.1"/>
    <property type="molecule type" value="Genomic_DNA"/>
</dbReference>
<feature type="region of interest" description="Disordered" evidence="1">
    <location>
        <begin position="524"/>
        <end position="580"/>
    </location>
</feature>
<dbReference type="InterPro" id="IPR013087">
    <property type="entry name" value="Znf_C2H2_type"/>
</dbReference>
<dbReference type="PANTHER" id="PTHR35391:SF7">
    <property type="entry name" value="C2H2-TYPE DOMAIN-CONTAINING PROTEIN"/>
    <property type="match status" value="1"/>
</dbReference>
<protein>
    <recommendedName>
        <fullName evidence="2">C2H2-type domain-containing protein</fullName>
    </recommendedName>
</protein>
<organism evidence="3 4">
    <name type="scientific">Coleophoma crateriformis</name>
    <dbReference type="NCBI Taxonomy" id="565419"/>
    <lineage>
        <taxon>Eukaryota</taxon>
        <taxon>Fungi</taxon>
        <taxon>Dikarya</taxon>
        <taxon>Ascomycota</taxon>
        <taxon>Pezizomycotina</taxon>
        <taxon>Leotiomycetes</taxon>
        <taxon>Helotiales</taxon>
        <taxon>Dermateaceae</taxon>
        <taxon>Coleophoma</taxon>
    </lineage>
</organism>
<dbReference type="SMART" id="SM00355">
    <property type="entry name" value="ZnF_C2H2"/>
    <property type="match status" value="3"/>
</dbReference>
<feature type="domain" description="C2H2-type" evidence="2">
    <location>
        <begin position="489"/>
        <end position="511"/>
    </location>
</feature>
<sequence>MASVSSAATLGEIGQETIQLLDKVKTVQRHAESTKSEWPQTLFAAEADRFELWAVNLGLFMSGHGSLDYRVREAERMERTLRRFMSDLNGSLTEVLEYCAGEGQWANQDVCNTTKSHFDESQKIFEDNFGDDTSQDSELDIDLLLDSVRDTINRLYKLSIKIRNPSSRLGSSKAQSHQQIDRETGIDLLSVFGAFDYDYVSSLFLQYRKSKALGEHKSSIHSNSTIEQSEDNADHVWEPIRTVLSQHQTELSNATESFLIRRIAHANVRRRQQFAYWKKHRDKLSQHASIFMRPIDSSKETTQDRVHIKRQDGNLPVPRTFPVQSVTTASRLNISQLNISDDRSTVAVSVYTPSEWQPGKEVVDFPDPPKQPPGEKFFECPFCFTLCSAEVLAPNAWRAHLIHDLRPYICTYEDCRNPDQQYDSRQEWILHENFSHRRIWRCPEHPDQTFLKQKKYLNHMRSEHFQVDDKISDNITSRAGESTLTSPDRTCPTCSLSIESVAALQSHIALHLERFSLFSLPRSVDEADNGDEEDSNRPDVAFEGSRDDDFNMDSKSGDGLDERVSNSGTNEAEPISRETLARRVGLFGPEHPSTLESMEELAVLLERQGKYDEAEPI</sequence>
<dbReference type="AlphaFoldDB" id="A0A3D8Q5G2"/>
<dbReference type="Proteomes" id="UP000256328">
    <property type="component" value="Unassembled WGS sequence"/>
</dbReference>
<dbReference type="Pfam" id="PF13424">
    <property type="entry name" value="TPR_12"/>
    <property type="match status" value="1"/>
</dbReference>
<feature type="compositionally biased region" description="Basic and acidic residues" evidence="1">
    <location>
        <begin position="555"/>
        <end position="564"/>
    </location>
</feature>
<comment type="caution">
    <text evidence="3">The sequence shown here is derived from an EMBL/GenBank/DDBJ whole genome shotgun (WGS) entry which is preliminary data.</text>
</comment>
<evidence type="ECO:0000256" key="1">
    <source>
        <dbReference type="SAM" id="MobiDB-lite"/>
    </source>
</evidence>
<evidence type="ECO:0000313" key="4">
    <source>
        <dbReference type="Proteomes" id="UP000256328"/>
    </source>
</evidence>
<accession>A0A3D8Q5G2</accession>
<gene>
    <name evidence="3" type="ORF">BP5796_12955</name>
</gene>
<dbReference type="Pfam" id="PF26082">
    <property type="entry name" value="zf-C2H2_AcuF"/>
    <property type="match status" value="1"/>
</dbReference>
<feature type="domain" description="C2H2-type" evidence="2">
    <location>
        <begin position="408"/>
        <end position="436"/>
    </location>
</feature>
<dbReference type="OrthoDB" id="3562663at2759"/>
<dbReference type="Gene3D" id="1.25.40.10">
    <property type="entry name" value="Tetratricopeptide repeat domain"/>
    <property type="match status" value="1"/>
</dbReference>
<dbReference type="InterPro" id="IPR011990">
    <property type="entry name" value="TPR-like_helical_dom_sf"/>
</dbReference>
<dbReference type="InterPro" id="IPR058925">
    <property type="entry name" value="zf-C2H2_AcuF"/>
</dbReference>
<proteinExistence type="predicted"/>
<dbReference type="PANTHER" id="PTHR35391">
    <property type="entry name" value="C2H2-TYPE DOMAIN-CONTAINING PROTEIN-RELATED"/>
    <property type="match status" value="1"/>
</dbReference>
<evidence type="ECO:0000313" key="3">
    <source>
        <dbReference type="EMBL" id="RDW56888.1"/>
    </source>
</evidence>
<keyword evidence="4" id="KW-1185">Reference proteome</keyword>
<reference evidence="3 4" key="1">
    <citation type="journal article" date="2018" name="IMA Fungus">
        <title>IMA Genome-F 9: Draft genome sequence of Annulohypoxylon stygium, Aspergillus mulundensis, Berkeleyomyces basicola (syn. Thielaviopsis basicola), Ceratocystis smalleyi, two Cercospora beticola strains, Coleophoma cylindrospora, Fusarium fracticaudum, Phialophora cf. hyalina, and Morchella septimelata.</title>
        <authorList>
            <person name="Wingfield B.D."/>
            <person name="Bills G.F."/>
            <person name="Dong Y."/>
            <person name="Huang W."/>
            <person name="Nel W.J."/>
            <person name="Swalarsk-Parry B.S."/>
            <person name="Vaghefi N."/>
            <person name="Wilken P.M."/>
            <person name="An Z."/>
            <person name="de Beer Z.W."/>
            <person name="De Vos L."/>
            <person name="Chen L."/>
            <person name="Duong T.A."/>
            <person name="Gao Y."/>
            <person name="Hammerbacher A."/>
            <person name="Kikkert J.R."/>
            <person name="Li Y."/>
            <person name="Li H."/>
            <person name="Li K."/>
            <person name="Li Q."/>
            <person name="Liu X."/>
            <person name="Ma X."/>
            <person name="Naidoo K."/>
            <person name="Pethybridge S.J."/>
            <person name="Sun J."/>
            <person name="Steenkamp E.T."/>
            <person name="van der Nest M.A."/>
            <person name="van Wyk S."/>
            <person name="Wingfield M.J."/>
            <person name="Xiong C."/>
            <person name="Yue Q."/>
            <person name="Zhang X."/>
        </authorList>
    </citation>
    <scope>NUCLEOTIDE SEQUENCE [LARGE SCALE GENOMIC DNA]</scope>
    <source>
        <strain evidence="3 4">BP5796</strain>
    </source>
</reference>
<feature type="domain" description="C2H2-type" evidence="2">
    <location>
        <begin position="440"/>
        <end position="464"/>
    </location>
</feature>